<gene>
    <name evidence="3" type="ORF">FOXB_16912</name>
</gene>
<dbReference type="AlphaFoldDB" id="F9GE28"/>
<evidence type="ECO:0000256" key="2">
    <source>
        <dbReference type="SAM" id="Phobius"/>
    </source>
</evidence>
<keyword evidence="2" id="KW-1133">Transmembrane helix</keyword>
<evidence type="ECO:0000313" key="3">
    <source>
        <dbReference type="EMBL" id="EGU72579.1"/>
    </source>
</evidence>
<keyword evidence="2" id="KW-0472">Membrane</keyword>
<protein>
    <submittedName>
        <fullName evidence="3">Uncharacterized protein</fullName>
    </submittedName>
</protein>
<keyword evidence="2" id="KW-0812">Transmembrane</keyword>
<dbReference type="STRING" id="660025.F9GE28"/>
<sequence>MFMNISNAGDQDKNVEPFEYINSKIGKEFKMLTLDNDATYLTLGLTNDFGGHLATSATSNADNLYGNPWNITKDHFTGIRDLCQGTQPDASAKLNHTFVICNLIRGTPQRVDGGPENVFDDKSEWSSSLYACASAVKATVKSVTFFYNGTDARSDNLVVKEIKEKIRAKSLYLLGSGSLSQVRWELDPGFVHRNLPASIAPIGAFITIFSSVANSLSPNDVVGKTSMSLWLKWRDLSRSADSASTILKLLWTDFVASAVVGTKGVLGARNAQPEHAADVSVVPLVHKIRYRWRYGIPAFLLLACMSLIAVVAALSLLTGRSNIEKMRYRVNQTSLGRVLTTLFEPQSSNFAMSTADWSKNKAEKHVDLGKNRPMAGLEPQPQIIAEDPSPEKTKASEIYKG</sequence>
<dbReference type="OrthoDB" id="3034003at2759"/>
<proteinExistence type="predicted"/>
<evidence type="ECO:0000256" key="1">
    <source>
        <dbReference type="SAM" id="MobiDB-lite"/>
    </source>
</evidence>
<feature type="region of interest" description="Disordered" evidence="1">
    <location>
        <begin position="362"/>
        <end position="401"/>
    </location>
</feature>
<feature type="compositionally biased region" description="Basic and acidic residues" evidence="1">
    <location>
        <begin position="389"/>
        <end position="401"/>
    </location>
</feature>
<accession>F9GE28</accession>
<feature type="transmembrane region" description="Helical" evidence="2">
    <location>
        <begin position="294"/>
        <end position="317"/>
    </location>
</feature>
<dbReference type="EMBL" id="AFQF01005995">
    <property type="protein sequence ID" value="EGU72579.1"/>
    <property type="molecule type" value="Genomic_DNA"/>
</dbReference>
<reference evidence="3" key="1">
    <citation type="journal article" date="2012" name="Mol. Plant Microbe Interact.">
        <title>A highly conserved effector in Fusarium oxysporum is required for full virulence on Arabidopsis.</title>
        <authorList>
            <person name="Thatcher L.F."/>
            <person name="Gardiner D.M."/>
            <person name="Kazan K."/>
            <person name="Manners J."/>
        </authorList>
    </citation>
    <scope>NUCLEOTIDE SEQUENCE [LARGE SCALE GENOMIC DNA]</scope>
    <source>
        <strain evidence="3">Fo5176</strain>
    </source>
</reference>
<comment type="caution">
    <text evidence="3">The sequence shown here is derived from an EMBL/GenBank/DDBJ whole genome shotgun (WGS) entry which is preliminary data.</text>
</comment>
<organism evidence="3">
    <name type="scientific">Fusarium oxysporum (strain Fo5176)</name>
    <name type="common">Fusarium vascular wilt</name>
    <dbReference type="NCBI Taxonomy" id="660025"/>
    <lineage>
        <taxon>Eukaryota</taxon>
        <taxon>Fungi</taxon>
        <taxon>Dikarya</taxon>
        <taxon>Ascomycota</taxon>
        <taxon>Pezizomycotina</taxon>
        <taxon>Sordariomycetes</taxon>
        <taxon>Hypocreomycetidae</taxon>
        <taxon>Hypocreales</taxon>
        <taxon>Nectriaceae</taxon>
        <taxon>Fusarium</taxon>
        <taxon>Fusarium oxysporum species complex</taxon>
    </lineage>
</organism>
<name>F9GE28_FUSOF</name>